<evidence type="ECO:0000256" key="3">
    <source>
        <dbReference type="ARBA" id="ARBA00022955"/>
    </source>
</evidence>
<comment type="similarity">
    <text evidence="6">Belongs to the short-chain dehydrogenases/reductases (SDR) family. ERG27 subfamily.</text>
</comment>
<sequence length="464" mass="52233">MAPAPWDSIPPQDKLFVLVTGANSGIGFGIGERLIDEFLTTRPLTAHLVLIPTTRSESKSALTISGLREHAKKFATTSKALRSRVGPSYNPRDATKRVHLLSIQIDLCQFTSIRKAADQLINGTLTSIYQDDDFFESLQDIKIPRLDAVIFNAGIGGWYGLDWPKVFHNIFTKGLLQATTYPTFKGSLGGHLTKPLSNTKSKAANEVMGEVFCANVFGHYMFAHRLVPLLQRKADVSKTLNPGRIIWESSVEPVWKNFDLEDFQAIKNPAAYESSKRLTDILAITATLPACQPFVKNFLQIDDSEKKDTAIVPPNQYLAHPGIVQTTIFPLGAFLFFWYKVVLYLVRWMGSPWHCVTSYNGALSPVWLALEQQEALDAAHAERSKWGSAINRLGRQRAKKDEVEGWGWDGKVESPSVTRKITGRRPDAVDLTEERRIEFEALGAECWREMERLRKEWESRLNEV</sequence>
<dbReference type="GO" id="GO:0000253">
    <property type="term" value="F:3-beta-hydroxysteroid 3-dehydrogenase (NADP+) activity"/>
    <property type="evidence" value="ECO:0007669"/>
    <property type="project" value="TreeGrafter"/>
</dbReference>
<dbReference type="Gene3D" id="3.40.50.720">
    <property type="entry name" value="NAD(P)-binding Rossmann-like Domain"/>
    <property type="match status" value="1"/>
</dbReference>
<protein>
    <submittedName>
        <fullName evidence="7">3-keto-steroid reductase</fullName>
    </submittedName>
</protein>
<evidence type="ECO:0000256" key="6">
    <source>
        <dbReference type="ARBA" id="ARBA00023593"/>
    </source>
</evidence>
<accession>A0AAN6YNG8</accession>
<keyword evidence="1" id="KW-0444">Lipid biosynthesis</keyword>
<evidence type="ECO:0000256" key="4">
    <source>
        <dbReference type="ARBA" id="ARBA00023002"/>
    </source>
</evidence>
<evidence type="ECO:0000313" key="7">
    <source>
        <dbReference type="EMBL" id="KAK4219932.1"/>
    </source>
</evidence>
<dbReference type="GO" id="GO:0005811">
    <property type="term" value="C:lipid droplet"/>
    <property type="evidence" value="ECO:0007669"/>
    <property type="project" value="TreeGrafter"/>
</dbReference>
<keyword evidence="2" id="KW-0521">NADP</keyword>
<name>A0AAN6YNG8_9PEZI</name>
<dbReference type="Proteomes" id="UP001301769">
    <property type="component" value="Unassembled WGS sequence"/>
</dbReference>
<keyword evidence="5" id="KW-0443">Lipid metabolism</keyword>
<dbReference type="InterPro" id="IPR036291">
    <property type="entry name" value="NAD(P)-bd_dom_sf"/>
</dbReference>
<keyword evidence="3" id="KW-0752">Steroid biosynthesis</keyword>
<dbReference type="AlphaFoldDB" id="A0AAN6YNG8"/>
<organism evidence="7 8">
    <name type="scientific">Rhypophila decipiens</name>
    <dbReference type="NCBI Taxonomy" id="261697"/>
    <lineage>
        <taxon>Eukaryota</taxon>
        <taxon>Fungi</taxon>
        <taxon>Dikarya</taxon>
        <taxon>Ascomycota</taxon>
        <taxon>Pezizomycotina</taxon>
        <taxon>Sordariomycetes</taxon>
        <taxon>Sordariomycetidae</taxon>
        <taxon>Sordariales</taxon>
        <taxon>Naviculisporaceae</taxon>
        <taxon>Rhypophila</taxon>
    </lineage>
</organism>
<dbReference type="GO" id="GO:0005789">
    <property type="term" value="C:endoplasmic reticulum membrane"/>
    <property type="evidence" value="ECO:0007669"/>
    <property type="project" value="TreeGrafter"/>
</dbReference>
<gene>
    <name evidence="7" type="ORF">QBC37DRAFT_408863</name>
</gene>
<evidence type="ECO:0000256" key="1">
    <source>
        <dbReference type="ARBA" id="ARBA00022516"/>
    </source>
</evidence>
<reference evidence="7" key="2">
    <citation type="submission" date="2023-05" db="EMBL/GenBank/DDBJ databases">
        <authorList>
            <consortium name="Lawrence Berkeley National Laboratory"/>
            <person name="Steindorff A."/>
            <person name="Hensen N."/>
            <person name="Bonometti L."/>
            <person name="Westerberg I."/>
            <person name="Brannstrom I.O."/>
            <person name="Guillou S."/>
            <person name="Cros-Aarteil S."/>
            <person name="Calhoun S."/>
            <person name="Haridas S."/>
            <person name="Kuo A."/>
            <person name="Mondo S."/>
            <person name="Pangilinan J."/>
            <person name="Riley R."/>
            <person name="Labutti K."/>
            <person name="Andreopoulos B."/>
            <person name="Lipzen A."/>
            <person name="Chen C."/>
            <person name="Yanf M."/>
            <person name="Daum C."/>
            <person name="Ng V."/>
            <person name="Clum A."/>
            <person name="Ohm R."/>
            <person name="Martin F."/>
            <person name="Silar P."/>
            <person name="Natvig D."/>
            <person name="Lalanne C."/>
            <person name="Gautier V."/>
            <person name="Ament-Velasquez S.L."/>
            <person name="Kruys A."/>
            <person name="Hutchinson M.I."/>
            <person name="Powell A.J."/>
            <person name="Barry K."/>
            <person name="Miller A.N."/>
            <person name="Grigoriev I.V."/>
            <person name="Debuchy R."/>
            <person name="Gladieux P."/>
            <person name="Thoren M.H."/>
            <person name="Johannesson H."/>
        </authorList>
    </citation>
    <scope>NUCLEOTIDE SEQUENCE</scope>
    <source>
        <strain evidence="7">PSN293</strain>
    </source>
</reference>
<evidence type="ECO:0000313" key="8">
    <source>
        <dbReference type="Proteomes" id="UP001301769"/>
    </source>
</evidence>
<reference evidence="7" key="1">
    <citation type="journal article" date="2023" name="Mol. Phylogenet. Evol.">
        <title>Genome-scale phylogeny and comparative genomics of the fungal order Sordariales.</title>
        <authorList>
            <person name="Hensen N."/>
            <person name="Bonometti L."/>
            <person name="Westerberg I."/>
            <person name="Brannstrom I.O."/>
            <person name="Guillou S."/>
            <person name="Cros-Aarteil S."/>
            <person name="Calhoun S."/>
            <person name="Haridas S."/>
            <person name="Kuo A."/>
            <person name="Mondo S."/>
            <person name="Pangilinan J."/>
            <person name="Riley R."/>
            <person name="LaButti K."/>
            <person name="Andreopoulos B."/>
            <person name="Lipzen A."/>
            <person name="Chen C."/>
            <person name="Yan M."/>
            <person name="Daum C."/>
            <person name="Ng V."/>
            <person name="Clum A."/>
            <person name="Steindorff A."/>
            <person name="Ohm R.A."/>
            <person name="Martin F."/>
            <person name="Silar P."/>
            <person name="Natvig D.O."/>
            <person name="Lalanne C."/>
            <person name="Gautier V."/>
            <person name="Ament-Velasquez S.L."/>
            <person name="Kruys A."/>
            <person name="Hutchinson M.I."/>
            <person name="Powell A.J."/>
            <person name="Barry K."/>
            <person name="Miller A.N."/>
            <person name="Grigoriev I.V."/>
            <person name="Debuchy R."/>
            <person name="Gladieux P."/>
            <person name="Hiltunen Thoren M."/>
            <person name="Johannesson H."/>
        </authorList>
    </citation>
    <scope>NUCLEOTIDE SEQUENCE</scope>
    <source>
        <strain evidence="7">PSN293</strain>
    </source>
</reference>
<dbReference type="PANTHER" id="PTHR43647:SF1">
    <property type="entry name" value="3-KETO-STEROID REDUCTASE ERG27"/>
    <property type="match status" value="1"/>
</dbReference>
<comment type="caution">
    <text evidence="7">The sequence shown here is derived from an EMBL/GenBank/DDBJ whole genome shotgun (WGS) entry which is preliminary data.</text>
</comment>
<keyword evidence="8" id="KW-1185">Reference proteome</keyword>
<dbReference type="GO" id="GO:0006696">
    <property type="term" value="P:ergosterol biosynthetic process"/>
    <property type="evidence" value="ECO:0007669"/>
    <property type="project" value="TreeGrafter"/>
</dbReference>
<keyword evidence="4" id="KW-0560">Oxidoreductase</keyword>
<proteinExistence type="inferred from homology"/>
<evidence type="ECO:0000256" key="5">
    <source>
        <dbReference type="ARBA" id="ARBA00023098"/>
    </source>
</evidence>
<dbReference type="GO" id="GO:0005741">
    <property type="term" value="C:mitochondrial outer membrane"/>
    <property type="evidence" value="ECO:0007669"/>
    <property type="project" value="TreeGrafter"/>
</dbReference>
<dbReference type="SUPFAM" id="SSF51735">
    <property type="entry name" value="NAD(P)-binding Rossmann-fold domains"/>
    <property type="match status" value="1"/>
</dbReference>
<dbReference type="PANTHER" id="PTHR43647">
    <property type="entry name" value="DEHYDROGENASE"/>
    <property type="match status" value="1"/>
</dbReference>
<dbReference type="EMBL" id="MU858046">
    <property type="protein sequence ID" value="KAK4219932.1"/>
    <property type="molecule type" value="Genomic_DNA"/>
</dbReference>
<evidence type="ECO:0000256" key="2">
    <source>
        <dbReference type="ARBA" id="ARBA00022857"/>
    </source>
</evidence>
<dbReference type="InterPro" id="IPR051593">
    <property type="entry name" value="Ergosterol_Biosynth_ERG27"/>
</dbReference>